<feature type="non-terminal residue" evidence="1">
    <location>
        <position position="173"/>
    </location>
</feature>
<keyword evidence="2" id="KW-1185">Reference proteome</keyword>
<gene>
    <name evidence="1" type="ORF">L3Q82_010193</name>
</gene>
<name>A0ACB8WB71_9TELE</name>
<dbReference type="EMBL" id="CM041542">
    <property type="protein sequence ID" value="KAI3365073.1"/>
    <property type="molecule type" value="Genomic_DNA"/>
</dbReference>
<protein>
    <submittedName>
        <fullName evidence="1">Uncharacterized protein</fullName>
    </submittedName>
</protein>
<dbReference type="Proteomes" id="UP000831701">
    <property type="component" value="Chromosome 12"/>
</dbReference>
<evidence type="ECO:0000313" key="1">
    <source>
        <dbReference type="EMBL" id="KAI3365073.1"/>
    </source>
</evidence>
<comment type="caution">
    <text evidence="1">The sequence shown here is derived from an EMBL/GenBank/DDBJ whole genome shotgun (WGS) entry which is preliminary data.</text>
</comment>
<reference evidence="1" key="1">
    <citation type="submission" date="2022-04" db="EMBL/GenBank/DDBJ databases">
        <title>Jade perch genome.</title>
        <authorList>
            <person name="Chao B."/>
        </authorList>
    </citation>
    <scope>NUCLEOTIDE SEQUENCE</scope>
    <source>
        <strain evidence="1">CB-2022</strain>
    </source>
</reference>
<sequence>LALFFNNASCPLNLEATTQRDALLHPLFSSWVTVGSHVTASCMYLALPAGEEAGNARHSRAALYPMGDNGRRAERQGCAPGHVPHQHIAPRPRRLDRKQPFLSSPSSPCREEEEEVCYNYKEGLTKPTRPRENGGDRGLPLSLLTLRFGFNEDPLTSPPNLPACAVAAGATVF</sequence>
<proteinExistence type="predicted"/>
<evidence type="ECO:0000313" key="2">
    <source>
        <dbReference type="Proteomes" id="UP000831701"/>
    </source>
</evidence>
<feature type="non-terminal residue" evidence="1">
    <location>
        <position position="1"/>
    </location>
</feature>
<accession>A0ACB8WB71</accession>
<organism evidence="1 2">
    <name type="scientific">Scortum barcoo</name>
    <name type="common">barcoo grunter</name>
    <dbReference type="NCBI Taxonomy" id="214431"/>
    <lineage>
        <taxon>Eukaryota</taxon>
        <taxon>Metazoa</taxon>
        <taxon>Chordata</taxon>
        <taxon>Craniata</taxon>
        <taxon>Vertebrata</taxon>
        <taxon>Euteleostomi</taxon>
        <taxon>Actinopterygii</taxon>
        <taxon>Neopterygii</taxon>
        <taxon>Teleostei</taxon>
        <taxon>Neoteleostei</taxon>
        <taxon>Acanthomorphata</taxon>
        <taxon>Eupercaria</taxon>
        <taxon>Centrarchiformes</taxon>
        <taxon>Terapontoidei</taxon>
        <taxon>Terapontidae</taxon>
        <taxon>Scortum</taxon>
    </lineage>
</organism>